<sequence>MKLSKVLSGLTACILASSSLAGCIIVDNDDHYHSGYGSLTVALTIDGRADSFQCFDYDVDGLVVRVEDEAGFVTEASADCDELGLTLFDLPGGYYDVETWLVDFDGFQKSDVVRVESVDVYGDTDTLVEVDFPWNWIDP</sequence>
<evidence type="ECO:0000313" key="2">
    <source>
        <dbReference type="EMBL" id="KYF63921.1"/>
    </source>
</evidence>
<dbReference type="EMBL" id="JEMA01000956">
    <property type="protein sequence ID" value="KYF63921.1"/>
    <property type="molecule type" value="Genomic_DNA"/>
</dbReference>
<dbReference type="PROSITE" id="PS51257">
    <property type="entry name" value="PROKAR_LIPOPROTEIN"/>
    <property type="match status" value="1"/>
</dbReference>
<dbReference type="Proteomes" id="UP000075260">
    <property type="component" value="Unassembled WGS sequence"/>
</dbReference>
<proteinExistence type="predicted"/>
<feature type="chain" id="PRO_5007566354" description="Secreted protein" evidence="1">
    <location>
        <begin position="22"/>
        <end position="139"/>
    </location>
</feature>
<comment type="caution">
    <text evidence="2">The sequence shown here is derived from an EMBL/GenBank/DDBJ whole genome shotgun (WGS) entry which is preliminary data.</text>
</comment>
<dbReference type="RefSeq" id="WP_061611956.1">
    <property type="nucleotide sequence ID" value="NZ_JEMA01000956.1"/>
</dbReference>
<accession>A0A150Q7G9</accession>
<reference evidence="2 3" key="1">
    <citation type="submission" date="2014-02" db="EMBL/GenBank/DDBJ databases">
        <title>The small core and large imbalanced accessory genome model reveals a collaborative survival strategy of Sorangium cellulosum strains in nature.</title>
        <authorList>
            <person name="Han K."/>
            <person name="Peng R."/>
            <person name="Blom J."/>
            <person name="Li Y.-Z."/>
        </authorList>
    </citation>
    <scope>NUCLEOTIDE SEQUENCE [LARGE SCALE GENOMIC DNA]</scope>
    <source>
        <strain evidence="2 3">So0008-312</strain>
    </source>
</reference>
<organism evidence="2 3">
    <name type="scientific">Sorangium cellulosum</name>
    <name type="common">Polyangium cellulosum</name>
    <dbReference type="NCBI Taxonomy" id="56"/>
    <lineage>
        <taxon>Bacteria</taxon>
        <taxon>Pseudomonadati</taxon>
        <taxon>Myxococcota</taxon>
        <taxon>Polyangia</taxon>
        <taxon>Polyangiales</taxon>
        <taxon>Polyangiaceae</taxon>
        <taxon>Sorangium</taxon>
    </lineage>
</organism>
<protein>
    <recommendedName>
        <fullName evidence="4">Secreted protein</fullName>
    </recommendedName>
</protein>
<evidence type="ECO:0000313" key="3">
    <source>
        <dbReference type="Proteomes" id="UP000075260"/>
    </source>
</evidence>
<evidence type="ECO:0000256" key="1">
    <source>
        <dbReference type="SAM" id="SignalP"/>
    </source>
</evidence>
<evidence type="ECO:0008006" key="4">
    <source>
        <dbReference type="Google" id="ProtNLM"/>
    </source>
</evidence>
<dbReference type="AlphaFoldDB" id="A0A150Q7G9"/>
<feature type="signal peptide" evidence="1">
    <location>
        <begin position="1"/>
        <end position="21"/>
    </location>
</feature>
<name>A0A150Q7G9_SORCE</name>
<gene>
    <name evidence="2" type="ORF">BE15_41750</name>
</gene>
<keyword evidence="1" id="KW-0732">Signal</keyword>
<dbReference type="OrthoDB" id="5515156at2"/>